<accession>A0A382B7Z1</accession>
<sequence>MVPPPRPPVRSRSDSNAKDVFLNRGDSTGKGFPNIPGRWWTSSEGEKWIRAQPKDPDSKQWITTPTLVRPGSEKRIHPDGMWVMVGRMFRTKNGRPKLEGFWADVMAFESSQQPANLYKDRSRYFPSIGAYQVRIPKSWLEEEITTVGRGPQKPRWQTMGSAFDHADGRRRENLDLFKDNHIRFPVRRLSVMFCLANDLYEDVRHTIVPEGHEYFMKHSTMGNRANIKKHVMKMDLENHWL</sequence>
<organism evidence="2">
    <name type="scientific">marine metagenome</name>
    <dbReference type="NCBI Taxonomy" id="408172"/>
    <lineage>
        <taxon>unclassified sequences</taxon>
        <taxon>metagenomes</taxon>
        <taxon>ecological metagenomes</taxon>
    </lineage>
</organism>
<proteinExistence type="predicted"/>
<protein>
    <submittedName>
        <fullName evidence="2">Uncharacterized protein</fullName>
    </submittedName>
</protein>
<reference evidence="2" key="1">
    <citation type="submission" date="2018-05" db="EMBL/GenBank/DDBJ databases">
        <authorList>
            <person name="Lanie J.A."/>
            <person name="Ng W.-L."/>
            <person name="Kazmierczak K.M."/>
            <person name="Andrzejewski T.M."/>
            <person name="Davidsen T.M."/>
            <person name="Wayne K.J."/>
            <person name="Tettelin H."/>
            <person name="Glass J.I."/>
            <person name="Rusch D."/>
            <person name="Podicherti R."/>
            <person name="Tsui H.-C.T."/>
            <person name="Winkler M.E."/>
        </authorList>
    </citation>
    <scope>NUCLEOTIDE SEQUENCE</scope>
</reference>
<feature type="region of interest" description="Disordered" evidence="1">
    <location>
        <begin position="1"/>
        <end position="36"/>
    </location>
</feature>
<gene>
    <name evidence="2" type="ORF">METZ01_LOCUS162598</name>
</gene>
<evidence type="ECO:0000313" key="2">
    <source>
        <dbReference type="EMBL" id="SVB09744.1"/>
    </source>
</evidence>
<evidence type="ECO:0000256" key="1">
    <source>
        <dbReference type="SAM" id="MobiDB-lite"/>
    </source>
</evidence>
<dbReference type="EMBL" id="UINC01028558">
    <property type="protein sequence ID" value="SVB09744.1"/>
    <property type="molecule type" value="Genomic_DNA"/>
</dbReference>
<name>A0A382B7Z1_9ZZZZ</name>
<dbReference type="AlphaFoldDB" id="A0A382B7Z1"/>